<evidence type="ECO:0000313" key="3">
    <source>
        <dbReference type="EMBL" id="JAP59861.1"/>
    </source>
</evidence>
<feature type="region of interest" description="Disordered" evidence="2">
    <location>
        <begin position="219"/>
        <end position="252"/>
    </location>
</feature>
<evidence type="ECO:0000256" key="2">
    <source>
        <dbReference type="SAM" id="MobiDB-lite"/>
    </source>
</evidence>
<dbReference type="AlphaFoldDB" id="A0A0V0J2G0"/>
<proteinExistence type="predicted"/>
<accession>A0A0V0J2G0</accession>
<name>A0A0V0J2G0_SCHSO</name>
<feature type="coiled-coil region" evidence="1">
    <location>
        <begin position="259"/>
        <end position="286"/>
    </location>
</feature>
<sequence>MRWRSALCFQTKHCLGVVGGRLGETDDNVTDREEYLAVVRSQVQLANSQSHCSHLSQSPNIGNGYANGAQPQHGTQNGFINMPQGGSSRWTRLDNSTVGAGFPTFFTRVSRLLTNRSSIAHAARAPNKSVEAVRSRTSSVASDGYINHGFVDSPRLNDHHPDVPIKQLAAFHRDLVSVRSDLLRLQEMLSTDGLSASPTVVATAIPSNDLTEAGMNAMNHVESGKPGSSNTSDPHSEQSNRPKIPKSRTDSFCSYPNENLELRHALLELTSAMKRLQAENSELRQAYQAAHTPGSLATQSSRTSGLRNWSFSSESLSFTPCSPCDTAQHFNDALNASPALI</sequence>
<dbReference type="EMBL" id="GEEE01003364">
    <property type="protein sequence ID" value="JAP59861.1"/>
    <property type="molecule type" value="Transcribed_RNA"/>
</dbReference>
<organism evidence="3">
    <name type="scientific">Schistocephalus solidus</name>
    <name type="common">Tapeworm</name>
    <dbReference type="NCBI Taxonomy" id="70667"/>
    <lineage>
        <taxon>Eukaryota</taxon>
        <taxon>Metazoa</taxon>
        <taxon>Spiralia</taxon>
        <taxon>Lophotrochozoa</taxon>
        <taxon>Platyhelminthes</taxon>
        <taxon>Cestoda</taxon>
        <taxon>Eucestoda</taxon>
        <taxon>Diphyllobothriidea</taxon>
        <taxon>Diphyllobothriidae</taxon>
        <taxon>Schistocephalus</taxon>
    </lineage>
</organism>
<keyword evidence="1" id="KW-0175">Coiled coil</keyword>
<reference evidence="3" key="1">
    <citation type="submission" date="2016-01" db="EMBL/GenBank/DDBJ databases">
        <title>Reference transcriptome for the parasite Schistocephalus solidus: insights into the molecular evolution of parasitism.</title>
        <authorList>
            <person name="Hebert F.O."/>
            <person name="Grambauer S."/>
            <person name="Barber I."/>
            <person name="Landry C.R."/>
            <person name="Aubin-Horth N."/>
        </authorList>
    </citation>
    <scope>NUCLEOTIDE SEQUENCE</scope>
</reference>
<evidence type="ECO:0000256" key="1">
    <source>
        <dbReference type="SAM" id="Coils"/>
    </source>
</evidence>
<protein>
    <submittedName>
        <fullName evidence="3">Uncharacterized protein</fullName>
    </submittedName>
</protein>
<gene>
    <name evidence="3" type="ORF">TR124450</name>
</gene>